<evidence type="ECO:0000256" key="1">
    <source>
        <dbReference type="ARBA" id="ARBA00008791"/>
    </source>
</evidence>
<dbReference type="STRING" id="1267423.SAMN05216290_3280"/>
<dbReference type="SUPFAM" id="SSF52402">
    <property type="entry name" value="Adenine nucleotide alpha hydrolases-like"/>
    <property type="match status" value="2"/>
</dbReference>
<dbReference type="Gene3D" id="3.40.50.620">
    <property type="entry name" value="HUPs"/>
    <property type="match status" value="2"/>
</dbReference>
<evidence type="ECO:0000313" key="4">
    <source>
        <dbReference type="Proteomes" id="UP000199437"/>
    </source>
</evidence>
<feature type="domain" description="UspA" evidence="2">
    <location>
        <begin position="1"/>
        <end position="147"/>
    </location>
</feature>
<name>A0A1I0R915_9BACT</name>
<protein>
    <submittedName>
        <fullName evidence="3">Nucleotide-binding universal stress protein, UspA family</fullName>
    </submittedName>
</protein>
<dbReference type="Proteomes" id="UP000199437">
    <property type="component" value="Unassembled WGS sequence"/>
</dbReference>
<reference evidence="4" key="1">
    <citation type="submission" date="2016-10" db="EMBL/GenBank/DDBJ databases">
        <authorList>
            <person name="Varghese N."/>
            <person name="Submissions S."/>
        </authorList>
    </citation>
    <scope>NUCLEOTIDE SEQUENCE [LARGE SCALE GENOMIC DNA]</scope>
    <source>
        <strain evidence="4">CGMCC 1.12402</strain>
    </source>
</reference>
<dbReference type="EMBL" id="FOIR01000003">
    <property type="protein sequence ID" value="SEW37250.1"/>
    <property type="molecule type" value="Genomic_DNA"/>
</dbReference>
<evidence type="ECO:0000259" key="2">
    <source>
        <dbReference type="Pfam" id="PF00582"/>
    </source>
</evidence>
<dbReference type="InterPro" id="IPR014729">
    <property type="entry name" value="Rossmann-like_a/b/a_fold"/>
</dbReference>
<dbReference type="CDD" id="cd00293">
    <property type="entry name" value="USP-like"/>
    <property type="match status" value="1"/>
</dbReference>
<dbReference type="PRINTS" id="PR01438">
    <property type="entry name" value="UNVRSLSTRESS"/>
</dbReference>
<dbReference type="OrthoDB" id="9788959at2"/>
<dbReference type="GeneID" id="99987958"/>
<organism evidence="3 4">
    <name type="scientific">Roseivirga pacifica</name>
    <dbReference type="NCBI Taxonomy" id="1267423"/>
    <lineage>
        <taxon>Bacteria</taxon>
        <taxon>Pseudomonadati</taxon>
        <taxon>Bacteroidota</taxon>
        <taxon>Cytophagia</taxon>
        <taxon>Cytophagales</taxon>
        <taxon>Roseivirgaceae</taxon>
        <taxon>Roseivirga</taxon>
    </lineage>
</organism>
<proteinExistence type="inferred from homology"/>
<dbReference type="InterPro" id="IPR006015">
    <property type="entry name" value="Universal_stress_UspA"/>
</dbReference>
<dbReference type="InterPro" id="IPR006016">
    <property type="entry name" value="UspA"/>
</dbReference>
<dbReference type="PANTHER" id="PTHR46268:SF6">
    <property type="entry name" value="UNIVERSAL STRESS PROTEIN UP12"/>
    <property type="match status" value="1"/>
</dbReference>
<dbReference type="RefSeq" id="WP_090259869.1">
    <property type="nucleotide sequence ID" value="NZ_FOIR01000003.1"/>
</dbReference>
<dbReference type="AlphaFoldDB" id="A0A1I0R915"/>
<dbReference type="PANTHER" id="PTHR46268">
    <property type="entry name" value="STRESS RESPONSE PROTEIN NHAX"/>
    <property type="match status" value="1"/>
</dbReference>
<comment type="similarity">
    <text evidence="1">Belongs to the universal stress protein A family.</text>
</comment>
<keyword evidence="4" id="KW-1185">Reference proteome</keyword>
<gene>
    <name evidence="3" type="ORF">SAMN05216290_3280</name>
</gene>
<accession>A0A1I0R915</accession>
<evidence type="ECO:0000313" key="3">
    <source>
        <dbReference type="EMBL" id="SEW37250.1"/>
    </source>
</evidence>
<dbReference type="Pfam" id="PF00582">
    <property type="entry name" value="Usp"/>
    <property type="match status" value="1"/>
</dbReference>
<sequence length="283" mass="31781">MYQKILVPVDFTNKSLKAIQMAKIIAHKTGAQVQLVHVIRAALAAYLDELGNYKSKYETGQKFLDDIIEMNRTKMDEFIAKVELDGIKLDSSFKVDSSPDKIAELVTEEGFDLTIVGNYEHEKFDEFLRKTHPEKIAALAKNPVITVNNAPADGTINRILVPTNLVNDCSKKIDELLNFQRTFAAKLNFVYINTPTYFKSTPELAQLQGTWAENHGIDVNDITVFNALNLKKGILAAADFHQSDMIGLFSRHQGSVKHLVRGTITEWLISKSDIPVITFNLNL</sequence>